<protein>
    <submittedName>
        <fullName evidence="1">SDR family NAD(P)-dependent oxidoreductase</fullName>
    </submittedName>
</protein>
<dbReference type="SUPFAM" id="SSF51735">
    <property type="entry name" value="NAD(P)-binding Rossmann-fold domains"/>
    <property type="match status" value="1"/>
</dbReference>
<dbReference type="Proteomes" id="UP001595772">
    <property type="component" value="Unassembled WGS sequence"/>
</dbReference>
<organism evidence="1 2">
    <name type="scientific">Oceanobacillus longus</name>
    <dbReference type="NCBI Taxonomy" id="930120"/>
    <lineage>
        <taxon>Bacteria</taxon>
        <taxon>Bacillati</taxon>
        <taxon>Bacillota</taxon>
        <taxon>Bacilli</taxon>
        <taxon>Bacillales</taxon>
        <taxon>Bacillaceae</taxon>
        <taxon>Oceanobacillus</taxon>
    </lineage>
</organism>
<keyword evidence="2" id="KW-1185">Reference proteome</keyword>
<evidence type="ECO:0000313" key="1">
    <source>
        <dbReference type="EMBL" id="MFC4024030.1"/>
    </source>
</evidence>
<evidence type="ECO:0000313" key="2">
    <source>
        <dbReference type="Proteomes" id="UP001595772"/>
    </source>
</evidence>
<dbReference type="Gene3D" id="3.40.50.720">
    <property type="entry name" value="NAD(P)-binding Rossmann-like Domain"/>
    <property type="match status" value="1"/>
</dbReference>
<accession>A0ABV8GWG4</accession>
<dbReference type="EMBL" id="JBHSAO010000006">
    <property type="protein sequence ID" value="MFC4024030.1"/>
    <property type="molecule type" value="Genomic_DNA"/>
</dbReference>
<proteinExistence type="predicted"/>
<dbReference type="RefSeq" id="WP_379496521.1">
    <property type="nucleotide sequence ID" value="NZ_JBHSAO010000006.1"/>
</dbReference>
<dbReference type="InterPro" id="IPR002347">
    <property type="entry name" value="SDR_fam"/>
</dbReference>
<name>A0ABV8GWG4_9BACI</name>
<dbReference type="Pfam" id="PF00106">
    <property type="entry name" value="adh_short"/>
    <property type="match status" value="1"/>
</dbReference>
<dbReference type="InterPro" id="IPR036291">
    <property type="entry name" value="NAD(P)-bd_dom_sf"/>
</dbReference>
<gene>
    <name evidence="1" type="ORF">ACFOUV_09510</name>
</gene>
<sequence length="34" mass="3527">MRLKNKVAIITGGGGGIGRATALRFAEEDALIIN</sequence>
<reference evidence="2" key="1">
    <citation type="journal article" date="2019" name="Int. J. Syst. Evol. Microbiol.">
        <title>The Global Catalogue of Microorganisms (GCM) 10K type strain sequencing project: providing services to taxonomists for standard genome sequencing and annotation.</title>
        <authorList>
            <consortium name="The Broad Institute Genomics Platform"/>
            <consortium name="The Broad Institute Genome Sequencing Center for Infectious Disease"/>
            <person name="Wu L."/>
            <person name="Ma J."/>
        </authorList>
    </citation>
    <scope>NUCLEOTIDE SEQUENCE [LARGE SCALE GENOMIC DNA]</scope>
    <source>
        <strain evidence="2">IBRC-M 10703</strain>
    </source>
</reference>
<comment type="caution">
    <text evidence="1">The sequence shown here is derived from an EMBL/GenBank/DDBJ whole genome shotgun (WGS) entry which is preliminary data.</text>
</comment>